<keyword evidence="6" id="KW-0067">ATP-binding</keyword>
<dbReference type="InterPro" id="IPR051261">
    <property type="entry name" value="NLR"/>
</dbReference>
<evidence type="ECO:0000313" key="8">
    <source>
        <dbReference type="EMBL" id="KAL0968334.1"/>
    </source>
</evidence>
<keyword evidence="3" id="KW-0433">Leucine-rich repeat</keyword>
<gene>
    <name evidence="8" type="ORF">UPYG_G00265550</name>
</gene>
<accession>A0ABD0W9U8</accession>
<dbReference type="GO" id="GO:0005524">
    <property type="term" value="F:ATP binding"/>
    <property type="evidence" value="ECO:0007669"/>
    <property type="project" value="UniProtKB-KW"/>
</dbReference>
<dbReference type="Pfam" id="PF13516">
    <property type="entry name" value="LRR_6"/>
    <property type="match status" value="7"/>
</dbReference>
<evidence type="ECO:0000256" key="1">
    <source>
        <dbReference type="ARBA" id="ARBA00004496"/>
    </source>
</evidence>
<dbReference type="InterPro" id="IPR007111">
    <property type="entry name" value="NACHT_NTPase"/>
</dbReference>
<dbReference type="Pfam" id="PF17779">
    <property type="entry name" value="WHD_NOD2"/>
    <property type="match status" value="1"/>
</dbReference>
<comment type="subcellular location">
    <subcellularLocation>
        <location evidence="1">Cytoplasm</location>
    </subcellularLocation>
</comment>
<proteinExistence type="predicted"/>
<name>A0ABD0W9U8_UMBPY</name>
<dbReference type="Pfam" id="PF05729">
    <property type="entry name" value="NACHT"/>
    <property type="match status" value="1"/>
</dbReference>
<dbReference type="SUPFAM" id="SSF52047">
    <property type="entry name" value="RNI-like"/>
    <property type="match status" value="2"/>
</dbReference>
<dbReference type="Gene3D" id="3.80.10.10">
    <property type="entry name" value="Ribonuclease Inhibitor"/>
    <property type="match status" value="4"/>
</dbReference>
<comment type="caution">
    <text evidence="8">The sequence shown here is derived from an EMBL/GenBank/DDBJ whole genome shotgun (WGS) entry which is preliminary data.</text>
</comment>
<dbReference type="GO" id="GO:0005737">
    <property type="term" value="C:cytoplasm"/>
    <property type="evidence" value="ECO:0007669"/>
    <property type="project" value="UniProtKB-SubCell"/>
</dbReference>
<organism evidence="8 9">
    <name type="scientific">Umbra pygmaea</name>
    <name type="common">Eastern mudminnow</name>
    <dbReference type="NCBI Taxonomy" id="75934"/>
    <lineage>
        <taxon>Eukaryota</taxon>
        <taxon>Metazoa</taxon>
        <taxon>Chordata</taxon>
        <taxon>Craniata</taxon>
        <taxon>Vertebrata</taxon>
        <taxon>Euteleostomi</taxon>
        <taxon>Actinopterygii</taxon>
        <taxon>Neopterygii</taxon>
        <taxon>Teleostei</taxon>
        <taxon>Protacanthopterygii</taxon>
        <taxon>Esociformes</taxon>
        <taxon>Umbridae</taxon>
        <taxon>Umbra</taxon>
    </lineage>
</organism>
<evidence type="ECO:0000256" key="5">
    <source>
        <dbReference type="ARBA" id="ARBA00022741"/>
    </source>
</evidence>
<dbReference type="SMART" id="SM00368">
    <property type="entry name" value="LRR_RI"/>
    <property type="match status" value="13"/>
</dbReference>
<dbReference type="PROSITE" id="PS50837">
    <property type="entry name" value="NACHT"/>
    <property type="match status" value="1"/>
</dbReference>
<dbReference type="Gene3D" id="3.40.50.300">
    <property type="entry name" value="P-loop containing nucleotide triphosphate hydrolases"/>
    <property type="match status" value="1"/>
</dbReference>
<feature type="domain" description="NACHT" evidence="7">
    <location>
        <begin position="113"/>
        <end position="247"/>
    </location>
</feature>
<dbReference type="EMBL" id="JAGEUA010000008">
    <property type="protein sequence ID" value="KAL0968334.1"/>
    <property type="molecule type" value="Genomic_DNA"/>
</dbReference>
<dbReference type="Proteomes" id="UP001557470">
    <property type="component" value="Unassembled WGS sequence"/>
</dbReference>
<dbReference type="InterPro" id="IPR041075">
    <property type="entry name" value="NOD1/2_WH"/>
</dbReference>
<evidence type="ECO:0000256" key="3">
    <source>
        <dbReference type="ARBA" id="ARBA00022614"/>
    </source>
</evidence>
<dbReference type="PROSITE" id="PS51450">
    <property type="entry name" value="LRR"/>
    <property type="match status" value="1"/>
</dbReference>
<dbReference type="AlphaFoldDB" id="A0ABD0W9U8"/>
<sequence length="1018" mass="114081">MTMDEDEIKDPGGSENFFAMDQKMHQREAEIQDVFKSNLKKRFHCVFEGLAQQGNPTLLNDIYTELYITEGGSGMVNIEHEIIQIEKASKRRQDTPIQCNDIFNLPGQNRPIKSVLTKGVAGIGKTISVQKFIMDWAEGKTNQDIQYIFPLPFRHLNLMRAKICSLTDLLHSLFMEIKESKILTNGECRVLFVFDGLDECRLPLDFEKNKKCCDVTEPTSMDVMLTNLLKGNLFPTALLWITCRPAAANQIPPKFVDLVTEVRGFNDPQKEEYFKKRFSDEKMASRIFLHIKSSTSLYIMCHIPVFCWISATVLERLLPEAESAEIPKTLTEMCTHFLIFQTKQCSRKYLEEDHPKNMEMIMKLGELAYQQLDKGNLIFCEDELRKCGIDVNDASVYSGMCTQIFREESGLCEEKVYCFVHLSIQEYLAALYVFRTFQIRNINLLFPDVKIQTTSGETLVIFLLKAAVDKALESNNGHLDLFLRFLLGLSLESNQNLLGLLTQKGKKLPSNEETAIYIKMKIRKNKCPERCINLFHCLNELNDLCLVEEIESWLSKGNLSETKLLPEQWSALAFVLLMSEKKHDVFELRKYSRSEEGLIRLLPVVNASQTAILNNCNLTERSCEYLVSALKSSSSSLRELDLSDNKILDSGLKQLTTGMDNPHCKLKSLRLKNCGVTKEGCAFLASALRSYPSHLRELDLSKNIIGDSWLKLYAVLEDQQCKLEILGLSSCGVTDASCAFLARALCSNPTHLKELDLSTNKLKDTGVKLLSDVLKNPQCTLQKLSLYNSETTEDGLSYLTSALMTNPSHIRELDLGGNKLKDSGIIQFSSVLKEPLCKLESLRLLGCGVTQESIASLASALRSNPSHLRQLDLTNNQPGDTGVKMLCAVLEDPLCNLESLSLKCCNLTEKCCGSLASVLSSNSASLRELCLNHNKLQDSGLKLLSAGLGNAHCKLKSLGLSGCFITAEGCASLASALKSNPSHLRKLDLIKNNLGETERKLLSDVQEDPFCNLKEVAV</sequence>
<protein>
    <recommendedName>
        <fullName evidence="7">NACHT domain-containing protein</fullName>
    </recommendedName>
</protein>
<dbReference type="PANTHER" id="PTHR24106">
    <property type="entry name" value="NACHT, LRR AND CARD DOMAINS-CONTAINING"/>
    <property type="match status" value="1"/>
</dbReference>
<dbReference type="FunFam" id="3.40.50.300:FF:000210">
    <property type="entry name" value="Si:dkey-16p6.1"/>
    <property type="match status" value="1"/>
</dbReference>
<evidence type="ECO:0000256" key="2">
    <source>
        <dbReference type="ARBA" id="ARBA00022490"/>
    </source>
</evidence>
<keyword evidence="4" id="KW-0677">Repeat</keyword>
<dbReference type="InterPro" id="IPR027417">
    <property type="entry name" value="P-loop_NTPase"/>
</dbReference>
<keyword evidence="2" id="KW-0963">Cytoplasm</keyword>
<dbReference type="SMART" id="SM01288">
    <property type="entry name" value="FISNA"/>
    <property type="match status" value="1"/>
</dbReference>
<dbReference type="InterPro" id="IPR029495">
    <property type="entry name" value="NACHT-assoc"/>
</dbReference>
<evidence type="ECO:0000313" key="9">
    <source>
        <dbReference type="Proteomes" id="UP001557470"/>
    </source>
</evidence>
<evidence type="ECO:0000256" key="6">
    <source>
        <dbReference type="ARBA" id="ARBA00022840"/>
    </source>
</evidence>
<dbReference type="InterPro" id="IPR032675">
    <property type="entry name" value="LRR_dom_sf"/>
</dbReference>
<dbReference type="FunFam" id="3.80.10.10:FF:000100">
    <property type="entry name" value="Si:dkey-11n14.1"/>
    <property type="match status" value="1"/>
</dbReference>
<reference evidence="8 9" key="1">
    <citation type="submission" date="2024-06" db="EMBL/GenBank/DDBJ databases">
        <authorList>
            <person name="Pan Q."/>
            <person name="Wen M."/>
            <person name="Jouanno E."/>
            <person name="Zahm M."/>
            <person name="Klopp C."/>
            <person name="Cabau C."/>
            <person name="Louis A."/>
            <person name="Berthelot C."/>
            <person name="Parey E."/>
            <person name="Roest Crollius H."/>
            <person name="Montfort J."/>
            <person name="Robinson-Rechavi M."/>
            <person name="Bouchez O."/>
            <person name="Lampietro C."/>
            <person name="Lopez Roques C."/>
            <person name="Donnadieu C."/>
            <person name="Postlethwait J."/>
            <person name="Bobe J."/>
            <person name="Verreycken H."/>
            <person name="Guiguen Y."/>
        </authorList>
    </citation>
    <scope>NUCLEOTIDE SEQUENCE [LARGE SCALE GENOMIC DNA]</scope>
    <source>
        <strain evidence="8">Up_M1</strain>
        <tissue evidence="8">Testis</tissue>
    </source>
</reference>
<evidence type="ECO:0000259" key="7">
    <source>
        <dbReference type="PROSITE" id="PS50837"/>
    </source>
</evidence>
<keyword evidence="9" id="KW-1185">Reference proteome</keyword>
<keyword evidence="5" id="KW-0547">Nucleotide-binding</keyword>
<dbReference type="Pfam" id="PF14484">
    <property type="entry name" value="FISNA"/>
    <property type="match status" value="1"/>
</dbReference>
<evidence type="ECO:0000256" key="4">
    <source>
        <dbReference type="ARBA" id="ARBA00022737"/>
    </source>
</evidence>
<dbReference type="Pfam" id="PF17776">
    <property type="entry name" value="NLRC4_HD2"/>
    <property type="match status" value="1"/>
</dbReference>
<dbReference type="InterPro" id="IPR041267">
    <property type="entry name" value="NLRP_HD2"/>
</dbReference>
<dbReference type="InterPro" id="IPR001611">
    <property type="entry name" value="Leu-rich_rpt"/>
</dbReference>